<keyword evidence="1" id="KW-0472">Membrane</keyword>
<comment type="caution">
    <text evidence="2">The sequence shown here is derived from an EMBL/GenBank/DDBJ whole genome shotgun (WGS) entry which is preliminary data.</text>
</comment>
<keyword evidence="1" id="KW-0812">Transmembrane</keyword>
<evidence type="ECO:0000313" key="3">
    <source>
        <dbReference type="Proteomes" id="UP000244060"/>
    </source>
</evidence>
<dbReference type="OrthoDB" id="7433399at2"/>
<sequence>MSAILRISLPLTLWLVCFSAVYGLHGLICSGGWPGGRPALVAAALVSVGLQGVLFLALRSHRFGAPPGFVRHTSLVLCIAALFATFWSLVPVAVTSTCLPPG</sequence>
<keyword evidence="3" id="KW-1185">Reference proteome</keyword>
<evidence type="ECO:0000256" key="1">
    <source>
        <dbReference type="SAM" id="Phobius"/>
    </source>
</evidence>
<name>A0A2T5K5X1_9RHOB</name>
<organism evidence="2 3">
    <name type="scientific">Cereibacter azotoformans</name>
    <dbReference type="NCBI Taxonomy" id="43057"/>
    <lineage>
        <taxon>Bacteria</taxon>
        <taxon>Pseudomonadati</taxon>
        <taxon>Pseudomonadota</taxon>
        <taxon>Alphaproteobacteria</taxon>
        <taxon>Rhodobacterales</taxon>
        <taxon>Paracoccaceae</taxon>
        <taxon>Cereibacter</taxon>
    </lineage>
</organism>
<protein>
    <submittedName>
        <fullName evidence="2">Uncharacterized protein</fullName>
    </submittedName>
</protein>
<dbReference type="RefSeq" id="WP_101339880.1">
    <property type="nucleotide sequence ID" value="NZ_CP089966.1"/>
</dbReference>
<feature type="transmembrane region" description="Helical" evidence="1">
    <location>
        <begin position="69"/>
        <end position="90"/>
    </location>
</feature>
<reference evidence="2 3" key="1">
    <citation type="submission" date="2018-04" db="EMBL/GenBank/DDBJ databases">
        <title>Genomic Encyclopedia of Type Strains, Phase III (KMG-III): the genomes of soil and plant-associated and newly described type strains.</title>
        <authorList>
            <person name="Whitman W."/>
        </authorList>
    </citation>
    <scope>NUCLEOTIDE SEQUENCE [LARGE SCALE GENOMIC DNA]</scope>
    <source>
        <strain evidence="2 3">KA25</strain>
    </source>
</reference>
<gene>
    <name evidence="2" type="ORF">C8J28_111115</name>
</gene>
<keyword evidence="1" id="KW-1133">Transmembrane helix</keyword>
<evidence type="ECO:0000313" key="2">
    <source>
        <dbReference type="EMBL" id="PTR17827.1"/>
    </source>
</evidence>
<dbReference type="Proteomes" id="UP000244060">
    <property type="component" value="Unassembled WGS sequence"/>
</dbReference>
<dbReference type="EMBL" id="QAOT01000011">
    <property type="protein sequence ID" value="PTR17827.1"/>
    <property type="molecule type" value="Genomic_DNA"/>
</dbReference>
<proteinExistence type="predicted"/>
<dbReference type="AlphaFoldDB" id="A0A2T5K5X1"/>
<feature type="transmembrane region" description="Helical" evidence="1">
    <location>
        <begin position="39"/>
        <end position="57"/>
    </location>
</feature>
<accession>A0A2T5K5X1</accession>